<proteinExistence type="predicted"/>
<feature type="chain" id="PRO_5021270367" description="DUF1134 domain-containing protein" evidence="2">
    <location>
        <begin position="25"/>
        <end position="214"/>
    </location>
</feature>
<keyword evidence="2" id="KW-0732">Signal</keyword>
<feature type="signal peptide" evidence="2">
    <location>
        <begin position="1"/>
        <end position="24"/>
    </location>
</feature>
<dbReference type="PIRSF" id="PIRSF033924">
    <property type="entry name" value="UCP033924"/>
    <property type="match status" value="1"/>
</dbReference>
<gene>
    <name evidence="3" type="ORF">NWI01_10150</name>
</gene>
<reference evidence="3 4" key="1">
    <citation type="submission" date="2019-06" db="EMBL/GenBank/DDBJ databases">
        <title>Whole genome shotgun sequence of Nitrobacter winogradskyi NBRC 14297.</title>
        <authorList>
            <person name="Hosoyama A."/>
            <person name="Uohara A."/>
            <person name="Ohji S."/>
            <person name="Ichikawa N."/>
        </authorList>
    </citation>
    <scope>NUCLEOTIDE SEQUENCE [LARGE SCALE GENOMIC DNA]</scope>
    <source>
        <strain evidence="3 4">NBRC 14297</strain>
    </source>
</reference>
<dbReference type="EMBL" id="BJNF01000025">
    <property type="protein sequence ID" value="GEC15123.1"/>
    <property type="molecule type" value="Genomic_DNA"/>
</dbReference>
<accession>A0A4Y3W846</accession>
<dbReference type="Pfam" id="PF06577">
    <property type="entry name" value="EipA"/>
    <property type="match status" value="1"/>
</dbReference>
<protein>
    <recommendedName>
        <fullName evidence="5">DUF1134 domain-containing protein</fullName>
    </recommendedName>
</protein>
<evidence type="ECO:0000313" key="4">
    <source>
        <dbReference type="Proteomes" id="UP000318825"/>
    </source>
</evidence>
<dbReference type="InterPro" id="IPR008325">
    <property type="entry name" value="EipA-like"/>
</dbReference>
<feature type="compositionally biased region" description="Low complexity" evidence="1">
    <location>
        <begin position="37"/>
        <end position="48"/>
    </location>
</feature>
<comment type="caution">
    <text evidence="3">The sequence shown here is derived from an EMBL/GenBank/DDBJ whole genome shotgun (WGS) entry which is preliminary data.</text>
</comment>
<dbReference type="RefSeq" id="WP_141382862.1">
    <property type="nucleotide sequence ID" value="NZ_BJNF01000025.1"/>
</dbReference>
<feature type="region of interest" description="Disordered" evidence="1">
    <location>
        <begin position="30"/>
        <end position="57"/>
    </location>
</feature>
<organism evidence="3 4">
    <name type="scientific">Nitrobacter winogradskyi</name>
    <name type="common">Nitrobacter agilis</name>
    <dbReference type="NCBI Taxonomy" id="913"/>
    <lineage>
        <taxon>Bacteria</taxon>
        <taxon>Pseudomonadati</taxon>
        <taxon>Pseudomonadota</taxon>
        <taxon>Alphaproteobacteria</taxon>
        <taxon>Hyphomicrobiales</taxon>
        <taxon>Nitrobacteraceae</taxon>
        <taxon>Nitrobacter</taxon>
    </lineage>
</organism>
<dbReference type="Proteomes" id="UP000318825">
    <property type="component" value="Unassembled WGS sequence"/>
</dbReference>
<evidence type="ECO:0000256" key="1">
    <source>
        <dbReference type="SAM" id="MobiDB-lite"/>
    </source>
</evidence>
<sequence length="214" mass="22693">MIFISRLAAVALAAVMFAIVPASAQQSAPYQTPPAQPYQAQPYQAPPAHRNGSPGTYSSDELLKSGTRFFGNVSRGLASVIERAVSQWGLPNGYILGEEGSGAFVAGLRYGEGTLYTKNAGDLKVYWQGPSVGFDWGGDGARTMTLVYNLPATNAIYQRFVGVDGSAYIVGGFGMTALTANNIVLVPIRSGLGLRLGANVGYLKYTPQATWNPF</sequence>
<evidence type="ECO:0000256" key="2">
    <source>
        <dbReference type="SAM" id="SignalP"/>
    </source>
</evidence>
<evidence type="ECO:0008006" key="5">
    <source>
        <dbReference type="Google" id="ProtNLM"/>
    </source>
</evidence>
<evidence type="ECO:0000313" key="3">
    <source>
        <dbReference type="EMBL" id="GEC15123.1"/>
    </source>
</evidence>
<dbReference type="OrthoDB" id="9796051at2"/>
<name>A0A4Y3W846_NITWI</name>
<dbReference type="AlphaFoldDB" id="A0A4Y3W846"/>